<sequence length="767" mass="85727">MPATATLATTLAPPANAKVPHAAKSPAPHSTEGPSNISLFLTSLRLLDLDKHPEWPGISRVTFSTKDAQQSQKNRIRCVEWALYRLFEIWDGECTRNKLQPFFPPLEPLQSINLRAALFRCLSELKKDGVFGRDMVLRKTMLDECKGERFEELLAVFSAVVLKKRLLHKDADFTGVVRQLATATSLTIEEQSLLRPLIIAHRASLVNCLRGREEVKERYEDFESLLELKRRQVVRREEELRLSIEEQKSKPIITDEEGRALKRQWQEHWVGDEKFLDMVIDGDVRPGTDELLNERYSLIWEKVEDGKLSEVEDMREKTLLEDLDGRVRDQKLRLERWKAFRGEFSKRVNNERRKSKVIENSGQKKEGFILSFEDHKELVPGPKIALKSMPDAKAHESRGLAEDSGLGHEYKRLLQSMQAELAKVGKSRRNGGSGWRKNRKGNLADLNTRVEMDESMSEISPAVRVSVHQDAEEVSFGETAESPIQVGQPSDIELAQGASSDECESLGSQTATVTAIPNPLPGGSESTILKPPDSSSPQPVEPQKRLKSARLSLLDPEGQELLVEQIVSSVTNCEPSPMKPLPSLAERTRMSMASKSIKAPAAGEQKDLAISHRELSTGNQSSEDPTISLLDRTRKSMSAFPQPPAAKPSTTRSRKSIHPPSRPPKPHTRHTPHPETPSIKPDDLYASDNSIPREELFSQEADYASVFKSRPKIALSPTFSPLGLGGDEEELELPGFDSSMVEEADWEGAESSSPLVRARGRGTGRGW</sequence>
<evidence type="ECO:0000313" key="3">
    <source>
        <dbReference type="EMBL" id="KAH0536131.1"/>
    </source>
</evidence>
<feature type="compositionally biased region" description="Basic residues" evidence="1">
    <location>
        <begin position="758"/>
        <end position="767"/>
    </location>
</feature>
<dbReference type="InterPro" id="IPR028163">
    <property type="entry name" value="HAUS_6_N"/>
</dbReference>
<dbReference type="OrthoDB" id="5575722at2759"/>
<keyword evidence="4" id="KW-1185">Reference proteome</keyword>
<accession>A0A9P8I086</accession>
<comment type="caution">
    <text evidence="3">The sequence shown here is derived from an EMBL/GenBank/DDBJ whole genome shotgun (WGS) entry which is preliminary data.</text>
</comment>
<protein>
    <recommendedName>
        <fullName evidence="2">HAUS augmin-like complex subunit 6 N-terminal domain-containing protein</fullName>
    </recommendedName>
</protein>
<name>A0A9P8I086_9PEZI</name>
<dbReference type="Proteomes" id="UP000698800">
    <property type="component" value="Unassembled WGS sequence"/>
</dbReference>
<feature type="domain" description="HAUS augmin-like complex subunit 6 N-terminal" evidence="2">
    <location>
        <begin position="40"/>
        <end position="265"/>
    </location>
</feature>
<feature type="region of interest" description="Disordered" evidence="1">
    <location>
        <begin position="636"/>
        <end position="693"/>
    </location>
</feature>
<evidence type="ECO:0000256" key="1">
    <source>
        <dbReference type="SAM" id="MobiDB-lite"/>
    </source>
</evidence>
<reference evidence="3" key="1">
    <citation type="submission" date="2021-03" db="EMBL/GenBank/DDBJ databases">
        <title>Comparative genomics and phylogenomic investigation of the class Geoglossomycetes provide insights into ecological specialization and systematics.</title>
        <authorList>
            <person name="Melie T."/>
            <person name="Pirro S."/>
            <person name="Miller A.N."/>
            <person name="Quandt A."/>
        </authorList>
    </citation>
    <scope>NUCLEOTIDE SEQUENCE</scope>
    <source>
        <strain evidence="3">GBOQ0MN5Z8</strain>
    </source>
</reference>
<feature type="region of interest" description="Disordered" evidence="1">
    <location>
        <begin position="513"/>
        <end position="545"/>
    </location>
</feature>
<dbReference type="EMBL" id="JAGHQL010000232">
    <property type="protein sequence ID" value="KAH0536131.1"/>
    <property type="molecule type" value="Genomic_DNA"/>
</dbReference>
<gene>
    <name evidence="3" type="ORF">FGG08_006974</name>
</gene>
<evidence type="ECO:0000259" key="2">
    <source>
        <dbReference type="Pfam" id="PF14661"/>
    </source>
</evidence>
<organism evidence="3 4">
    <name type="scientific">Glutinoglossum americanum</name>
    <dbReference type="NCBI Taxonomy" id="1670608"/>
    <lineage>
        <taxon>Eukaryota</taxon>
        <taxon>Fungi</taxon>
        <taxon>Dikarya</taxon>
        <taxon>Ascomycota</taxon>
        <taxon>Pezizomycotina</taxon>
        <taxon>Geoglossomycetes</taxon>
        <taxon>Geoglossales</taxon>
        <taxon>Geoglossaceae</taxon>
        <taxon>Glutinoglossum</taxon>
    </lineage>
</organism>
<feature type="region of interest" description="Disordered" evidence="1">
    <location>
        <begin position="423"/>
        <end position="442"/>
    </location>
</feature>
<proteinExistence type="predicted"/>
<dbReference type="AlphaFoldDB" id="A0A9P8I086"/>
<dbReference type="Pfam" id="PF14661">
    <property type="entry name" value="HAUS6_N"/>
    <property type="match status" value="1"/>
</dbReference>
<feature type="compositionally biased region" description="Low complexity" evidence="1">
    <location>
        <begin position="1"/>
        <end position="15"/>
    </location>
</feature>
<feature type="region of interest" description="Disordered" evidence="1">
    <location>
        <begin position="1"/>
        <end position="34"/>
    </location>
</feature>
<evidence type="ECO:0000313" key="4">
    <source>
        <dbReference type="Proteomes" id="UP000698800"/>
    </source>
</evidence>
<feature type="region of interest" description="Disordered" evidence="1">
    <location>
        <begin position="743"/>
        <end position="767"/>
    </location>
</feature>